<dbReference type="Pfam" id="PF05762">
    <property type="entry name" value="VWA_CoxE"/>
    <property type="match status" value="1"/>
</dbReference>
<dbReference type="PANTHER" id="PTHR39338">
    <property type="entry name" value="BLL5662 PROTEIN-RELATED"/>
    <property type="match status" value="1"/>
</dbReference>
<sequence>MLTRFFYTLRAAGLQPSVTEFLALLEALQAGLAALSLDEFYLLARTCLIKDETRYDRYDRAFSTFFQGIGEISLEQFGDVPDEWLRRHADLLLSDEEKARIEALGGWDKLMETLRQRIEEQKEQHHGGNRWIGTGGTSPFGHSGYHPEGVRIGGASKNRRAVKVWEQRDYRNLDDTRELGTRDIKLALRQLRRLARTGVEDELDLDGTIRATARNAGLLDLKMTPQRHNAVKILLLLDVGGSMDDHIKLCEEVFSAARSEFKHLEHFYFHNFVYEKLWRDNTRRHQLPMPTLELLHKYPADYKLIFVGDASMSPYEILQPGGSIEGWNEEAGQVWIKRMLDVYSRAVWLNPIEQSHWNYTPSITLTQELMQGRMFPLTLQGLARAIDSLKGRKAS</sequence>
<proteinExistence type="predicted"/>
<dbReference type="InterPro" id="IPR008912">
    <property type="entry name" value="Uncharacterised_CoxE"/>
</dbReference>
<dbReference type="PANTHER" id="PTHR39338:SF7">
    <property type="entry name" value="BLL6692 PROTEIN"/>
    <property type="match status" value="1"/>
</dbReference>
<protein>
    <submittedName>
        <fullName evidence="1">VWA domain-containing protein</fullName>
    </submittedName>
</protein>
<dbReference type="AlphaFoldDB" id="A0A411HPQ2"/>
<accession>A0A411HPQ2</accession>
<reference evidence="1 2" key="1">
    <citation type="submission" date="2019-01" db="EMBL/GenBank/DDBJ databases">
        <title>Pseudolysobacter antarctica gen. nov., sp. nov., isolated from Fildes Peninsula, Antarctica.</title>
        <authorList>
            <person name="Wei Z."/>
            <person name="Peng F."/>
        </authorList>
    </citation>
    <scope>NUCLEOTIDE SEQUENCE [LARGE SCALE GENOMIC DNA]</scope>
    <source>
        <strain evidence="1 2">AQ6-296</strain>
    </source>
</reference>
<dbReference type="RefSeq" id="WP_129836479.1">
    <property type="nucleotide sequence ID" value="NZ_CP035704.1"/>
</dbReference>
<dbReference type="OrthoDB" id="9764216at2"/>
<dbReference type="Proteomes" id="UP000291562">
    <property type="component" value="Chromosome"/>
</dbReference>
<name>A0A411HPQ2_9GAMM</name>
<dbReference type="EMBL" id="CP035704">
    <property type="protein sequence ID" value="QBB72481.1"/>
    <property type="molecule type" value="Genomic_DNA"/>
</dbReference>
<gene>
    <name evidence="1" type="ORF">ELE36_20095</name>
</gene>
<evidence type="ECO:0000313" key="2">
    <source>
        <dbReference type="Proteomes" id="UP000291562"/>
    </source>
</evidence>
<dbReference type="KEGG" id="xbc:ELE36_20095"/>
<keyword evidence="2" id="KW-1185">Reference proteome</keyword>
<evidence type="ECO:0000313" key="1">
    <source>
        <dbReference type="EMBL" id="QBB72481.1"/>
    </source>
</evidence>
<organism evidence="1 2">
    <name type="scientific">Pseudolysobacter antarcticus</name>
    <dbReference type="NCBI Taxonomy" id="2511995"/>
    <lineage>
        <taxon>Bacteria</taxon>
        <taxon>Pseudomonadati</taxon>
        <taxon>Pseudomonadota</taxon>
        <taxon>Gammaproteobacteria</taxon>
        <taxon>Lysobacterales</taxon>
        <taxon>Rhodanobacteraceae</taxon>
        <taxon>Pseudolysobacter</taxon>
    </lineage>
</organism>